<keyword evidence="2" id="KW-1185">Reference proteome</keyword>
<evidence type="ECO:0000313" key="1">
    <source>
        <dbReference type="EMBL" id="ACZ84859.1"/>
    </source>
</evidence>
<protein>
    <submittedName>
        <fullName evidence="1">Uncharacterized protein</fullName>
    </submittedName>
</protein>
<sequence>MGDGNPLPYPEFAGPYQEFIGALCGGSEELTTEWGGVGDGQGGPVKPGCGPAAGDLGCCQRVDGDE</sequence>
<organism evidence="1 2">
    <name type="scientific">Streptosporangium roseum (strain ATCC 12428 / DSM 43021 / JCM 3005 / KCTC 9067 / NCIMB 10171 / NRRL 2505 / NI 9100)</name>
    <dbReference type="NCBI Taxonomy" id="479432"/>
    <lineage>
        <taxon>Bacteria</taxon>
        <taxon>Bacillati</taxon>
        <taxon>Actinomycetota</taxon>
        <taxon>Actinomycetes</taxon>
        <taxon>Streptosporangiales</taxon>
        <taxon>Streptosporangiaceae</taxon>
        <taxon>Streptosporangium</taxon>
    </lineage>
</organism>
<evidence type="ECO:0000313" key="2">
    <source>
        <dbReference type="Proteomes" id="UP000002029"/>
    </source>
</evidence>
<dbReference type="AlphaFoldDB" id="D2AUJ7"/>
<name>D2AUJ7_STRRD</name>
<gene>
    <name evidence="1" type="ordered locus">Sros_1871</name>
</gene>
<accession>D2AUJ7</accession>
<dbReference type="HOGENOM" id="CLU_2829510_0_0_11"/>
<reference evidence="1 2" key="1">
    <citation type="journal article" date="2010" name="Stand. Genomic Sci.">
        <title>Complete genome sequence of Streptosporangium roseum type strain (NI 9100).</title>
        <authorList>
            <person name="Nolan M."/>
            <person name="Sikorski J."/>
            <person name="Jando M."/>
            <person name="Lucas S."/>
            <person name="Lapidus A."/>
            <person name="Glavina Del Rio T."/>
            <person name="Chen F."/>
            <person name="Tice H."/>
            <person name="Pitluck S."/>
            <person name="Cheng J.F."/>
            <person name="Chertkov O."/>
            <person name="Sims D."/>
            <person name="Meincke L."/>
            <person name="Brettin T."/>
            <person name="Han C."/>
            <person name="Detter J.C."/>
            <person name="Bruce D."/>
            <person name="Goodwin L."/>
            <person name="Land M."/>
            <person name="Hauser L."/>
            <person name="Chang Y.J."/>
            <person name="Jeffries C.D."/>
            <person name="Ivanova N."/>
            <person name="Mavromatis K."/>
            <person name="Mikhailova N."/>
            <person name="Chen A."/>
            <person name="Palaniappan K."/>
            <person name="Chain P."/>
            <person name="Rohde M."/>
            <person name="Goker M."/>
            <person name="Bristow J."/>
            <person name="Eisen J.A."/>
            <person name="Markowitz V."/>
            <person name="Hugenholtz P."/>
            <person name="Kyrpides N.C."/>
            <person name="Klenk H.P."/>
        </authorList>
    </citation>
    <scope>NUCLEOTIDE SEQUENCE [LARGE SCALE GENOMIC DNA]</scope>
    <source>
        <strain evidence="2">ATCC 12428 / DSM 43021 / JCM 3005 / NI 9100</strain>
    </source>
</reference>
<dbReference type="STRING" id="479432.Sros_1871"/>
<dbReference type="KEGG" id="sro:Sros_1871"/>
<proteinExistence type="predicted"/>
<dbReference type="EMBL" id="CP001814">
    <property type="protein sequence ID" value="ACZ84859.1"/>
    <property type="molecule type" value="Genomic_DNA"/>
</dbReference>
<dbReference type="Proteomes" id="UP000002029">
    <property type="component" value="Chromosome"/>
</dbReference>